<evidence type="ECO:0000256" key="3">
    <source>
        <dbReference type="ARBA" id="ARBA00005037"/>
    </source>
</evidence>
<dbReference type="InterPro" id="IPR011576">
    <property type="entry name" value="Pyridox_Oxase_N"/>
</dbReference>
<comment type="cofactor">
    <cofactor evidence="1">
        <name>FMN</name>
        <dbReference type="ChEBI" id="CHEBI:58210"/>
    </cofactor>
</comment>
<dbReference type="InterPro" id="IPR019576">
    <property type="entry name" value="Pyridoxamine_oxidase_dimer_C"/>
</dbReference>
<proteinExistence type="inferred from homology"/>
<dbReference type="InterPro" id="IPR012349">
    <property type="entry name" value="Split_barrel_FMN-bd"/>
</dbReference>
<feature type="domain" description="Pyridoxine 5'-phosphate oxidase dimerisation C-terminal" evidence="9">
    <location>
        <begin position="190"/>
        <end position="244"/>
    </location>
</feature>
<evidence type="ECO:0000256" key="6">
    <source>
        <dbReference type="ARBA" id="ARBA00022643"/>
    </source>
</evidence>
<evidence type="ECO:0000259" key="9">
    <source>
        <dbReference type="Pfam" id="PF10590"/>
    </source>
</evidence>
<dbReference type="SUPFAM" id="SSF50475">
    <property type="entry name" value="FMN-binding split barrel"/>
    <property type="match status" value="1"/>
</dbReference>
<dbReference type="Pfam" id="PF01243">
    <property type="entry name" value="PNPOx_N"/>
    <property type="match status" value="1"/>
</dbReference>
<feature type="domain" description="Pyridoxamine 5'-phosphate oxidase N-terminal" evidence="8">
    <location>
        <begin position="45"/>
        <end position="163"/>
    </location>
</feature>
<keyword evidence="5" id="KW-0285">Flavoprotein</keyword>
<evidence type="ECO:0000256" key="2">
    <source>
        <dbReference type="ARBA" id="ARBA00004738"/>
    </source>
</evidence>
<comment type="caution">
    <text evidence="10">The sequence shown here is derived from an EMBL/GenBank/DDBJ whole genome shotgun (WGS) entry which is preliminary data.</text>
</comment>
<sequence length="244" mass="27111">MTFQPNDPGMSDLFTVRTLLPDPLPAEPFAMLNAWMSEARAEARQPNTNAMTLCTIDADGTPSARVVLCRGVDEGRGVLTFYTNRTSRKGRAMASNPRVALVFHWDHFDRQIRVEGRVVEASDATSDAYFESRSFAKRLGAWSSDQSAPIESRSELIGKIEKVCERFGVDPKNPPSEEASRGVIPRPPHWGGYHVFAQAVEIWAGEGGRIHDRAVWRRSLTPKQNADPMQAFDAGAWSATRLQP</sequence>
<evidence type="ECO:0000313" key="11">
    <source>
        <dbReference type="Proteomes" id="UP000601435"/>
    </source>
</evidence>
<keyword evidence="7" id="KW-0560">Oxidoreductase</keyword>
<gene>
    <name evidence="10" type="primary">pdxH</name>
    <name evidence="10" type="ORF">SNEC2469_LOCUS18089</name>
</gene>
<dbReference type="GO" id="GO:0010181">
    <property type="term" value="F:FMN binding"/>
    <property type="evidence" value="ECO:0007669"/>
    <property type="project" value="InterPro"/>
</dbReference>
<comment type="pathway">
    <text evidence="3">Cofactor metabolism; pyridoxal 5'-phosphate salvage; pyridoxal 5'-phosphate from pyridoxine 5'-phosphate: step 1/1.</text>
</comment>
<dbReference type="HAMAP" id="MF_01629">
    <property type="entry name" value="PdxH"/>
    <property type="match status" value="1"/>
</dbReference>
<dbReference type="NCBIfam" id="NF004231">
    <property type="entry name" value="PRK05679.1"/>
    <property type="match status" value="1"/>
</dbReference>
<dbReference type="NCBIfam" id="TIGR00558">
    <property type="entry name" value="pdxH"/>
    <property type="match status" value="1"/>
</dbReference>
<name>A0A812VGZ8_9DINO</name>
<evidence type="ECO:0000256" key="4">
    <source>
        <dbReference type="ARBA" id="ARBA00012801"/>
    </source>
</evidence>
<dbReference type="GO" id="GO:0004733">
    <property type="term" value="F:pyridoxamine phosphate oxidase activity"/>
    <property type="evidence" value="ECO:0007669"/>
    <property type="project" value="UniProtKB-EC"/>
</dbReference>
<reference evidence="10" key="1">
    <citation type="submission" date="2021-02" db="EMBL/GenBank/DDBJ databases">
        <authorList>
            <person name="Dougan E. K."/>
            <person name="Rhodes N."/>
            <person name="Thang M."/>
            <person name="Chan C."/>
        </authorList>
    </citation>
    <scope>NUCLEOTIDE SEQUENCE</scope>
</reference>
<dbReference type="EC" id="1.4.3.5" evidence="4"/>
<dbReference type="AlphaFoldDB" id="A0A812VGZ8"/>
<dbReference type="Gene3D" id="2.30.110.10">
    <property type="entry name" value="Electron Transport, Fmn-binding Protein, Chain A"/>
    <property type="match status" value="1"/>
</dbReference>
<protein>
    <recommendedName>
        <fullName evidence="4">pyridoxal 5'-phosphate synthase</fullName>
        <ecNumber evidence="4">1.4.3.5</ecNumber>
    </recommendedName>
</protein>
<dbReference type="PANTHER" id="PTHR10851">
    <property type="entry name" value="PYRIDOXINE-5-PHOSPHATE OXIDASE"/>
    <property type="match status" value="1"/>
</dbReference>
<organism evidence="10 11">
    <name type="scientific">Symbiodinium necroappetens</name>
    <dbReference type="NCBI Taxonomy" id="1628268"/>
    <lineage>
        <taxon>Eukaryota</taxon>
        <taxon>Sar</taxon>
        <taxon>Alveolata</taxon>
        <taxon>Dinophyceae</taxon>
        <taxon>Suessiales</taxon>
        <taxon>Symbiodiniaceae</taxon>
        <taxon>Symbiodinium</taxon>
    </lineage>
</organism>
<evidence type="ECO:0000256" key="5">
    <source>
        <dbReference type="ARBA" id="ARBA00022630"/>
    </source>
</evidence>
<dbReference type="Proteomes" id="UP000601435">
    <property type="component" value="Unassembled WGS sequence"/>
</dbReference>
<dbReference type="OrthoDB" id="303614at2759"/>
<evidence type="ECO:0000256" key="1">
    <source>
        <dbReference type="ARBA" id="ARBA00001917"/>
    </source>
</evidence>
<evidence type="ECO:0000256" key="7">
    <source>
        <dbReference type="ARBA" id="ARBA00023002"/>
    </source>
</evidence>
<dbReference type="GO" id="GO:0008615">
    <property type="term" value="P:pyridoxine biosynthetic process"/>
    <property type="evidence" value="ECO:0007669"/>
    <property type="project" value="InterPro"/>
</dbReference>
<keyword evidence="6" id="KW-0288">FMN</keyword>
<evidence type="ECO:0000313" key="10">
    <source>
        <dbReference type="EMBL" id="CAE7640600.1"/>
    </source>
</evidence>
<dbReference type="UniPathway" id="UPA01068">
    <property type="reaction ID" value="UER00304"/>
</dbReference>
<dbReference type="Pfam" id="PF10590">
    <property type="entry name" value="PNP_phzG_C"/>
    <property type="match status" value="1"/>
</dbReference>
<dbReference type="PANTHER" id="PTHR10851:SF0">
    <property type="entry name" value="PYRIDOXINE-5'-PHOSPHATE OXIDASE"/>
    <property type="match status" value="1"/>
</dbReference>
<dbReference type="EMBL" id="CAJNJA010030253">
    <property type="protein sequence ID" value="CAE7640600.1"/>
    <property type="molecule type" value="Genomic_DNA"/>
</dbReference>
<accession>A0A812VGZ8</accession>
<comment type="pathway">
    <text evidence="2">Cofactor metabolism; pyridoxal 5'-phosphate salvage; pyridoxal 5'-phosphate from pyridoxamine 5'-phosphate: step 1/1.</text>
</comment>
<dbReference type="InterPro" id="IPR000659">
    <property type="entry name" value="Pyridox_Oxase"/>
</dbReference>
<keyword evidence="11" id="KW-1185">Reference proteome</keyword>
<dbReference type="PIRSF" id="PIRSF000190">
    <property type="entry name" value="Pyd_amn-ph_oxd"/>
    <property type="match status" value="1"/>
</dbReference>
<evidence type="ECO:0000259" key="8">
    <source>
        <dbReference type="Pfam" id="PF01243"/>
    </source>
</evidence>